<name>A0ABQ8UJI9_9EUKA</name>
<proteinExistence type="predicted"/>
<evidence type="ECO:0000313" key="2">
    <source>
        <dbReference type="Proteomes" id="UP001141327"/>
    </source>
</evidence>
<dbReference type="EMBL" id="JAPMOS010000043">
    <property type="protein sequence ID" value="KAJ4457610.1"/>
    <property type="molecule type" value="Genomic_DNA"/>
</dbReference>
<keyword evidence="2" id="KW-1185">Reference proteome</keyword>
<gene>
    <name evidence="1" type="ORF">PAPYR_6852</name>
</gene>
<evidence type="ECO:0000313" key="1">
    <source>
        <dbReference type="EMBL" id="KAJ4457610.1"/>
    </source>
</evidence>
<sequence>MAGPLRWPGALLLLGRASNPSDPEVCHRANFHVQAMEWSADGRALVLADRDTHCFCFEGLPSESAATAAEAPPRAA</sequence>
<reference evidence="1" key="1">
    <citation type="journal article" date="2022" name="bioRxiv">
        <title>Genomics of Preaxostyla Flagellates Illuminates Evolutionary Transitions and the Path Towards Mitochondrial Loss.</title>
        <authorList>
            <person name="Novak L.V.F."/>
            <person name="Treitli S.C."/>
            <person name="Pyrih J."/>
            <person name="Halakuc P."/>
            <person name="Pipaliya S.V."/>
            <person name="Vacek V."/>
            <person name="Brzon O."/>
            <person name="Soukal P."/>
            <person name="Eme L."/>
            <person name="Dacks J.B."/>
            <person name="Karnkowska A."/>
            <person name="Elias M."/>
            <person name="Hampl V."/>
        </authorList>
    </citation>
    <scope>NUCLEOTIDE SEQUENCE</scope>
    <source>
        <strain evidence="1">RCP-MX</strain>
    </source>
</reference>
<protein>
    <submittedName>
        <fullName evidence="1">Uncharacterized protein</fullName>
    </submittedName>
</protein>
<organism evidence="1 2">
    <name type="scientific">Paratrimastix pyriformis</name>
    <dbReference type="NCBI Taxonomy" id="342808"/>
    <lineage>
        <taxon>Eukaryota</taxon>
        <taxon>Metamonada</taxon>
        <taxon>Preaxostyla</taxon>
        <taxon>Paratrimastigidae</taxon>
        <taxon>Paratrimastix</taxon>
    </lineage>
</organism>
<accession>A0ABQ8UJI9</accession>
<dbReference type="Proteomes" id="UP001141327">
    <property type="component" value="Unassembled WGS sequence"/>
</dbReference>
<comment type="caution">
    <text evidence="1">The sequence shown here is derived from an EMBL/GenBank/DDBJ whole genome shotgun (WGS) entry which is preliminary data.</text>
</comment>